<dbReference type="EMBL" id="BMJH01000004">
    <property type="protein sequence ID" value="GGC76018.1"/>
    <property type="molecule type" value="Genomic_DNA"/>
</dbReference>
<evidence type="ECO:0000256" key="2">
    <source>
        <dbReference type="SAM" id="SignalP"/>
    </source>
</evidence>
<evidence type="ECO:0000313" key="3">
    <source>
        <dbReference type="EMBL" id="GGC76018.1"/>
    </source>
</evidence>
<dbReference type="AlphaFoldDB" id="A0A916UK49"/>
<reference evidence="3" key="2">
    <citation type="submission" date="2020-09" db="EMBL/GenBank/DDBJ databases">
        <authorList>
            <person name="Sun Q."/>
            <person name="Zhou Y."/>
        </authorList>
    </citation>
    <scope>NUCLEOTIDE SEQUENCE</scope>
    <source>
        <strain evidence="3">CGMCC 1.15478</strain>
    </source>
</reference>
<protein>
    <submittedName>
        <fullName evidence="3">Uncharacterized protein</fullName>
    </submittedName>
</protein>
<feature type="compositionally biased region" description="Acidic residues" evidence="1">
    <location>
        <begin position="201"/>
        <end position="221"/>
    </location>
</feature>
<feature type="region of interest" description="Disordered" evidence="1">
    <location>
        <begin position="198"/>
        <end position="221"/>
    </location>
</feature>
<accession>A0A916UK49</accession>
<dbReference type="RefSeq" id="WP_188677443.1">
    <property type="nucleotide sequence ID" value="NZ_BMJH01000004.1"/>
</dbReference>
<feature type="signal peptide" evidence="2">
    <location>
        <begin position="1"/>
        <end position="28"/>
    </location>
</feature>
<dbReference type="Proteomes" id="UP000641514">
    <property type="component" value="Unassembled WGS sequence"/>
</dbReference>
<comment type="caution">
    <text evidence="3">The sequence shown here is derived from an EMBL/GenBank/DDBJ whole genome shotgun (WGS) entry which is preliminary data.</text>
</comment>
<feature type="chain" id="PRO_5037586151" evidence="2">
    <location>
        <begin position="29"/>
        <end position="221"/>
    </location>
</feature>
<reference evidence="3" key="1">
    <citation type="journal article" date="2014" name="Int. J. Syst. Evol. Microbiol.">
        <title>Complete genome sequence of Corynebacterium casei LMG S-19264T (=DSM 44701T), isolated from a smear-ripened cheese.</title>
        <authorList>
            <consortium name="US DOE Joint Genome Institute (JGI-PGF)"/>
            <person name="Walter F."/>
            <person name="Albersmeier A."/>
            <person name="Kalinowski J."/>
            <person name="Ruckert C."/>
        </authorList>
    </citation>
    <scope>NUCLEOTIDE SEQUENCE</scope>
    <source>
        <strain evidence="3">CGMCC 1.15478</strain>
    </source>
</reference>
<sequence>MRSTQRKTAVKAAVVAACLATTAPLMLACSTDDTPQLDVDGTPEPEPISVEEWLARYCAPFIALTDAFQYYDVVVADPPPDAEEARQVYLDLYSHMHTVLIDSSHSFVELGDPPVTDIRPGLSEHLGDATRRAAEGVDEMRIDLEEMEPDDPVAVAEFNDRVEETPNPIAVAFEDLAEFESAELDGAIGGVPECSVLVQEPEPEPDEAPDAESEREDDEGE</sequence>
<keyword evidence="2" id="KW-0732">Signal</keyword>
<evidence type="ECO:0000313" key="4">
    <source>
        <dbReference type="Proteomes" id="UP000641514"/>
    </source>
</evidence>
<name>A0A916UK49_9ACTN</name>
<evidence type="ECO:0000256" key="1">
    <source>
        <dbReference type="SAM" id="MobiDB-lite"/>
    </source>
</evidence>
<keyword evidence="4" id="KW-1185">Reference proteome</keyword>
<gene>
    <name evidence="3" type="ORF">GCM10011410_31610</name>
</gene>
<proteinExistence type="predicted"/>
<dbReference type="PROSITE" id="PS51257">
    <property type="entry name" value="PROKAR_LIPOPROTEIN"/>
    <property type="match status" value="1"/>
</dbReference>
<organism evidence="3 4">
    <name type="scientific">Hoyosella rhizosphaerae</name>
    <dbReference type="NCBI Taxonomy" id="1755582"/>
    <lineage>
        <taxon>Bacteria</taxon>
        <taxon>Bacillati</taxon>
        <taxon>Actinomycetota</taxon>
        <taxon>Actinomycetes</taxon>
        <taxon>Mycobacteriales</taxon>
        <taxon>Hoyosellaceae</taxon>
        <taxon>Hoyosella</taxon>
    </lineage>
</organism>